<feature type="transmembrane region" description="Helical" evidence="1">
    <location>
        <begin position="81"/>
        <end position="98"/>
    </location>
</feature>
<name>A0A6G4ADG6_9ACTN</name>
<comment type="caution">
    <text evidence="2">The sequence shown here is derived from an EMBL/GenBank/DDBJ whole genome shotgun (WGS) entry which is preliminary data.</text>
</comment>
<keyword evidence="3" id="KW-1185">Reference proteome</keyword>
<keyword evidence="1" id="KW-0472">Membrane</keyword>
<feature type="transmembrane region" description="Helical" evidence="1">
    <location>
        <begin position="56"/>
        <end position="75"/>
    </location>
</feature>
<dbReference type="EMBL" id="JAAIKT010000013">
    <property type="protein sequence ID" value="NEW71393.1"/>
    <property type="molecule type" value="Genomic_DNA"/>
</dbReference>
<dbReference type="Proteomes" id="UP000476310">
    <property type="component" value="Unassembled WGS sequence"/>
</dbReference>
<proteinExistence type="predicted"/>
<feature type="transmembrane region" description="Helical" evidence="1">
    <location>
        <begin position="12"/>
        <end position="35"/>
    </location>
</feature>
<evidence type="ECO:0000313" key="2">
    <source>
        <dbReference type="EMBL" id="NEW71393.1"/>
    </source>
</evidence>
<accession>A0A6G4ADG6</accession>
<keyword evidence="1" id="KW-0812">Transmembrane</keyword>
<sequence length="154" mass="16421">MPLPLELVQALVIVAAGIVTGTFFAVAVSVFPVLMTMPPRQYVATQRRLGEGYHPVMPIIVSSVLVGDVLLAVFADGGGLRAVYTVAAALFLAVPLISQYGNLPLNKAIQAADRDGVPDDWADPRPGWRRWHLIRSVFAVVALVLNVLAVAIPA</sequence>
<evidence type="ECO:0000256" key="1">
    <source>
        <dbReference type="SAM" id="Phobius"/>
    </source>
</evidence>
<reference evidence="2" key="1">
    <citation type="submission" date="2020-02" db="EMBL/GenBank/DDBJ databases">
        <title>A new Streptomyces sp. for controlling soil-borne diseases.</title>
        <authorList>
            <person name="Li X."/>
            <person name="Tian Y."/>
            <person name="Gao K."/>
        </authorList>
    </citation>
    <scope>NUCLEOTIDE SEQUENCE [LARGE SCALE GENOMIC DNA]</scope>
    <source>
        <strain evidence="2">0250</strain>
    </source>
</reference>
<dbReference type="InterPro" id="IPR013901">
    <property type="entry name" value="Anthrone_oxy"/>
</dbReference>
<gene>
    <name evidence="2" type="ORF">G4H13_13510</name>
</gene>
<keyword evidence="1" id="KW-1133">Transmembrane helix</keyword>
<dbReference type="Pfam" id="PF08592">
    <property type="entry name" value="Anthrone_oxy"/>
    <property type="match status" value="1"/>
</dbReference>
<protein>
    <submittedName>
        <fullName evidence="2">DUF1772 domain-containing protein</fullName>
    </submittedName>
</protein>
<evidence type="ECO:0000313" key="3">
    <source>
        <dbReference type="Proteomes" id="UP000476310"/>
    </source>
</evidence>
<dbReference type="RefSeq" id="WP_164427071.1">
    <property type="nucleotide sequence ID" value="NZ_JAAIKT010000013.1"/>
</dbReference>
<feature type="transmembrane region" description="Helical" evidence="1">
    <location>
        <begin position="133"/>
        <end position="152"/>
    </location>
</feature>
<organism evidence="2 3">
    <name type="scientific">Streptomyces rhizosphaericus</name>
    <dbReference type="NCBI Taxonomy" id="114699"/>
    <lineage>
        <taxon>Bacteria</taxon>
        <taxon>Bacillati</taxon>
        <taxon>Actinomycetota</taxon>
        <taxon>Actinomycetes</taxon>
        <taxon>Kitasatosporales</taxon>
        <taxon>Streptomycetaceae</taxon>
        <taxon>Streptomyces</taxon>
        <taxon>Streptomyces violaceusniger group</taxon>
    </lineage>
</organism>
<dbReference type="AlphaFoldDB" id="A0A6G4ADG6"/>